<keyword evidence="3" id="KW-1185">Reference proteome</keyword>
<evidence type="ECO:0000313" key="3">
    <source>
        <dbReference type="Proteomes" id="UP001500101"/>
    </source>
</evidence>
<protein>
    <recommendedName>
        <fullName evidence="4">Outer membrane lipoprotein-sorting protein</fullName>
    </recommendedName>
</protein>
<organism evidence="2 3">
    <name type="scientific">Sphingobacterium kyonggiense</name>
    <dbReference type="NCBI Taxonomy" id="714075"/>
    <lineage>
        <taxon>Bacteria</taxon>
        <taxon>Pseudomonadati</taxon>
        <taxon>Bacteroidota</taxon>
        <taxon>Sphingobacteriia</taxon>
        <taxon>Sphingobacteriales</taxon>
        <taxon>Sphingobacteriaceae</taxon>
        <taxon>Sphingobacterium</taxon>
    </lineage>
</organism>
<keyword evidence="1" id="KW-0472">Membrane</keyword>
<gene>
    <name evidence="2" type="ORF">GCM10022216_00330</name>
</gene>
<dbReference type="RefSeq" id="WP_344672659.1">
    <property type="nucleotide sequence ID" value="NZ_BAAAZI010000001.1"/>
</dbReference>
<keyword evidence="1" id="KW-1133">Transmembrane helix</keyword>
<evidence type="ECO:0008006" key="4">
    <source>
        <dbReference type="Google" id="ProtNLM"/>
    </source>
</evidence>
<name>A0ABP7Y585_9SPHI</name>
<proteinExistence type="predicted"/>
<comment type="caution">
    <text evidence="2">The sequence shown here is derived from an EMBL/GenBank/DDBJ whole genome shotgun (WGS) entry which is preliminary data.</text>
</comment>
<feature type="transmembrane region" description="Helical" evidence="1">
    <location>
        <begin position="17"/>
        <end position="37"/>
    </location>
</feature>
<evidence type="ECO:0000313" key="2">
    <source>
        <dbReference type="EMBL" id="GAA4130847.1"/>
    </source>
</evidence>
<sequence>MKFKIEKKKIPITGKHISLFIVFCLVTGIFFVGVSVAKNYKRQHKRTETSLDQIKNDPIMYNYVAKDLKGLKDFYYSQSENGASYVQYKLNGKRVILVKLPFEVDSLSLQKGNLPEVETGFTRLSFENNMVVKYFYPTINSKINRKQNLVLETDSSMILSDNLKDFHYNSNLIFKIKDENLFVVENKDLQKFSFHTENISGTSIWEFRAE</sequence>
<keyword evidence="1" id="KW-0812">Transmembrane</keyword>
<reference evidence="3" key="1">
    <citation type="journal article" date="2019" name="Int. J. Syst. Evol. Microbiol.">
        <title>The Global Catalogue of Microorganisms (GCM) 10K type strain sequencing project: providing services to taxonomists for standard genome sequencing and annotation.</title>
        <authorList>
            <consortium name="The Broad Institute Genomics Platform"/>
            <consortium name="The Broad Institute Genome Sequencing Center for Infectious Disease"/>
            <person name="Wu L."/>
            <person name="Ma J."/>
        </authorList>
    </citation>
    <scope>NUCLEOTIDE SEQUENCE [LARGE SCALE GENOMIC DNA]</scope>
    <source>
        <strain evidence="3">JCM 16704</strain>
    </source>
</reference>
<evidence type="ECO:0000256" key="1">
    <source>
        <dbReference type="SAM" id="Phobius"/>
    </source>
</evidence>
<dbReference type="Proteomes" id="UP001500101">
    <property type="component" value="Unassembled WGS sequence"/>
</dbReference>
<dbReference type="EMBL" id="BAAAZI010000001">
    <property type="protein sequence ID" value="GAA4130847.1"/>
    <property type="molecule type" value="Genomic_DNA"/>
</dbReference>
<accession>A0ABP7Y585</accession>